<name>A0A183BEF4_9TREM</name>
<accession>A0A183BEF4</accession>
<evidence type="ECO:0000313" key="2">
    <source>
        <dbReference type="Proteomes" id="UP000272942"/>
    </source>
</evidence>
<reference evidence="3" key="1">
    <citation type="submission" date="2016-06" db="UniProtKB">
        <authorList>
            <consortium name="WormBaseParasite"/>
        </authorList>
    </citation>
    <scope>IDENTIFICATION</scope>
</reference>
<dbReference type="AlphaFoldDB" id="A0A183BEF4"/>
<organism evidence="3">
    <name type="scientific">Echinostoma caproni</name>
    <dbReference type="NCBI Taxonomy" id="27848"/>
    <lineage>
        <taxon>Eukaryota</taxon>
        <taxon>Metazoa</taxon>
        <taxon>Spiralia</taxon>
        <taxon>Lophotrochozoa</taxon>
        <taxon>Platyhelminthes</taxon>
        <taxon>Trematoda</taxon>
        <taxon>Digenea</taxon>
        <taxon>Plagiorchiida</taxon>
        <taxon>Echinostomata</taxon>
        <taxon>Echinostomatoidea</taxon>
        <taxon>Echinostomatidae</taxon>
        <taxon>Echinostoma</taxon>
    </lineage>
</organism>
<keyword evidence="2" id="KW-1185">Reference proteome</keyword>
<gene>
    <name evidence="1" type="ORF">ECPE_LOCUS17588</name>
</gene>
<evidence type="ECO:0000313" key="3">
    <source>
        <dbReference type="WBParaSite" id="ECPE_0001763401-mRNA-1"/>
    </source>
</evidence>
<dbReference type="EMBL" id="UZAN01070161">
    <property type="protein sequence ID" value="VDP94890.1"/>
    <property type="molecule type" value="Genomic_DNA"/>
</dbReference>
<dbReference type="Proteomes" id="UP000272942">
    <property type="component" value="Unassembled WGS sequence"/>
</dbReference>
<dbReference type="WBParaSite" id="ECPE_0001763401-mRNA-1">
    <property type="protein sequence ID" value="ECPE_0001763401-mRNA-1"/>
    <property type="gene ID" value="ECPE_0001763401"/>
</dbReference>
<evidence type="ECO:0000313" key="1">
    <source>
        <dbReference type="EMBL" id="VDP94890.1"/>
    </source>
</evidence>
<dbReference type="OrthoDB" id="6317662at2759"/>
<reference evidence="1 2" key="2">
    <citation type="submission" date="2018-11" db="EMBL/GenBank/DDBJ databases">
        <authorList>
            <consortium name="Pathogen Informatics"/>
        </authorList>
    </citation>
    <scope>NUCLEOTIDE SEQUENCE [LARGE SCALE GENOMIC DNA]</scope>
    <source>
        <strain evidence="1 2">Egypt</strain>
    </source>
</reference>
<proteinExistence type="predicted"/>
<sequence length="148" mass="17058">MFALKTGSRHFGENWKLLADVEFHEQFDFPNNALAKTVTITMEVFCSVNPHIPKASNNLFFATTNVVLYATRSPCKLYNTLKDRGVPMLPNDMVLFNRSYLYVDDKLIICYLWELSDQWSKYAMKCVCGLDKPNLAFFCKCLNLLHVA</sequence>
<protein>
    <submittedName>
        <fullName evidence="3">MATH domain-containing protein</fullName>
    </submittedName>
</protein>